<comment type="caution">
    <text evidence="9">The sequence shown here is derived from an EMBL/GenBank/DDBJ whole genome shotgun (WGS) entry which is preliminary data.</text>
</comment>
<keyword evidence="5" id="KW-0391">Immunity</keyword>
<dbReference type="EMBL" id="JANPWB010000010">
    <property type="protein sequence ID" value="KAJ1145722.1"/>
    <property type="molecule type" value="Genomic_DNA"/>
</dbReference>
<dbReference type="PANTHER" id="PTHR19143">
    <property type="entry name" value="FIBRINOGEN/TENASCIN/ANGIOPOEITIN"/>
    <property type="match status" value="1"/>
</dbReference>
<dbReference type="Proteomes" id="UP001066276">
    <property type="component" value="Chromosome 6"/>
</dbReference>
<evidence type="ECO:0000259" key="8">
    <source>
        <dbReference type="PROSITE" id="PS51406"/>
    </source>
</evidence>
<evidence type="ECO:0000256" key="7">
    <source>
        <dbReference type="ARBA" id="ARBA00023180"/>
    </source>
</evidence>
<keyword evidence="6" id="KW-0176">Collagen</keyword>
<evidence type="ECO:0000256" key="5">
    <source>
        <dbReference type="ARBA" id="ARBA00022859"/>
    </source>
</evidence>
<keyword evidence="4" id="KW-0732">Signal</keyword>
<organism evidence="9 10">
    <name type="scientific">Pleurodeles waltl</name>
    <name type="common">Iberian ribbed newt</name>
    <dbReference type="NCBI Taxonomy" id="8319"/>
    <lineage>
        <taxon>Eukaryota</taxon>
        <taxon>Metazoa</taxon>
        <taxon>Chordata</taxon>
        <taxon>Craniata</taxon>
        <taxon>Vertebrata</taxon>
        <taxon>Euteleostomi</taxon>
        <taxon>Amphibia</taxon>
        <taxon>Batrachia</taxon>
        <taxon>Caudata</taxon>
        <taxon>Salamandroidea</taxon>
        <taxon>Salamandridae</taxon>
        <taxon>Pleurodelinae</taxon>
        <taxon>Pleurodeles</taxon>
    </lineage>
</organism>
<proteinExistence type="predicted"/>
<dbReference type="GO" id="GO:0005102">
    <property type="term" value="F:signaling receptor binding"/>
    <property type="evidence" value="ECO:0007669"/>
    <property type="project" value="TreeGrafter"/>
</dbReference>
<dbReference type="PROSITE" id="PS51406">
    <property type="entry name" value="FIBRINOGEN_C_2"/>
    <property type="match status" value="1"/>
</dbReference>
<dbReference type="InterPro" id="IPR014716">
    <property type="entry name" value="Fibrinogen_a/b/g_C_1"/>
</dbReference>
<dbReference type="GO" id="GO:0005615">
    <property type="term" value="C:extracellular space"/>
    <property type="evidence" value="ECO:0007669"/>
    <property type="project" value="TreeGrafter"/>
</dbReference>
<name>A0AAV7QYY4_PLEWA</name>
<keyword evidence="2" id="KW-0964">Secreted</keyword>
<evidence type="ECO:0000256" key="2">
    <source>
        <dbReference type="ARBA" id="ARBA00022525"/>
    </source>
</evidence>
<keyword evidence="3" id="KW-0399">Innate immunity</keyword>
<reference evidence="9" key="1">
    <citation type="journal article" date="2022" name="bioRxiv">
        <title>Sequencing and chromosome-scale assembly of the giantPleurodeles waltlgenome.</title>
        <authorList>
            <person name="Brown T."/>
            <person name="Elewa A."/>
            <person name="Iarovenko S."/>
            <person name="Subramanian E."/>
            <person name="Araus A.J."/>
            <person name="Petzold A."/>
            <person name="Susuki M."/>
            <person name="Suzuki K.-i.T."/>
            <person name="Hayashi T."/>
            <person name="Toyoda A."/>
            <person name="Oliveira C."/>
            <person name="Osipova E."/>
            <person name="Leigh N.D."/>
            <person name="Simon A."/>
            <person name="Yun M.H."/>
        </authorList>
    </citation>
    <scope>NUCLEOTIDE SEQUENCE</scope>
    <source>
        <strain evidence="9">20211129_DDA</strain>
        <tissue evidence="9">Liver</tissue>
    </source>
</reference>
<accession>A0AAV7QYY4</accession>
<evidence type="ECO:0000256" key="6">
    <source>
        <dbReference type="ARBA" id="ARBA00023119"/>
    </source>
</evidence>
<evidence type="ECO:0000313" key="9">
    <source>
        <dbReference type="EMBL" id="KAJ1145722.1"/>
    </source>
</evidence>
<dbReference type="InterPro" id="IPR050373">
    <property type="entry name" value="Fibrinogen_C-term_domain"/>
</dbReference>
<dbReference type="NCBIfam" id="NF040941">
    <property type="entry name" value="GGGWT_bact"/>
    <property type="match status" value="1"/>
</dbReference>
<dbReference type="Pfam" id="PF00147">
    <property type="entry name" value="Fibrinogen_C"/>
    <property type="match status" value="1"/>
</dbReference>
<dbReference type="InterPro" id="IPR036056">
    <property type="entry name" value="Fibrinogen-like_C"/>
</dbReference>
<evidence type="ECO:0000256" key="1">
    <source>
        <dbReference type="ARBA" id="ARBA00004613"/>
    </source>
</evidence>
<gene>
    <name evidence="9" type="ORF">NDU88_012006</name>
</gene>
<keyword evidence="10" id="KW-1185">Reference proteome</keyword>
<evidence type="ECO:0000256" key="4">
    <source>
        <dbReference type="ARBA" id="ARBA00022729"/>
    </source>
</evidence>
<dbReference type="AlphaFoldDB" id="A0AAV7QYY4"/>
<dbReference type="GO" id="GO:0003823">
    <property type="term" value="F:antigen binding"/>
    <property type="evidence" value="ECO:0007669"/>
    <property type="project" value="TreeGrafter"/>
</dbReference>
<sequence>MRYFALSRAGARNCKELLDRGTTLSGWYTICPEDGKPMTVLCDMDTDGGGWIVFQRRWDGSVDFFRDWKTYKRSFGSQMTDFWLGNDNLHHLTVTGNIIITFFVLYSNFAQSCY</sequence>
<keyword evidence="7" id="KW-0325">Glycoprotein</keyword>
<dbReference type="SUPFAM" id="SSF56496">
    <property type="entry name" value="Fibrinogen C-terminal domain-like"/>
    <property type="match status" value="1"/>
</dbReference>
<dbReference type="Gene3D" id="3.90.215.10">
    <property type="entry name" value="Gamma Fibrinogen, chain A, domain 1"/>
    <property type="match status" value="1"/>
</dbReference>
<feature type="domain" description="Fibrinogen C-terminal" evidence="8">
    <location>
        <begin position="5"/>
        <end position="114"/>
    </location>
</feature>
<dbReference type="PANTHER" id="PTHR19143:SF433">
    <property type="entry name" value="FICOLIN-2"/>
    <property type="match status" value="1"/>
</dbReference>
<dbReference type="GO" id="GO:0001867">
    <property type="term" value="P:complement activation, lectin pathway"/>
    <property type="evidence" value="ECO:0007669"/>
    <property type="project" value="TreeGrafter"/>
</dbReference>
<dbReference type="SMART" id="SM00186">
    <property type="entry name" value="FBG"/>
    <property type="match status" value="1"/>
</dbReference>
<protein>
    <recommendedName>
        <fullName evidence="8">Fibrinogen C-terminal domain-containing protein</fullName>
    </recommendedName>
</protein>
<dbReference type="GO" id="GO:0097367">
    <property type="term" value="F:carbohydrate derivative binding"/>
    <property type="evidence" value="ECO:0007669"/>
    <property type="project" value="TreeGrafter"/>
</dbReference>
<comment type="subcellular location">
    <subcellularLocation>
        <location evidence="1">Secreted</location>
    </subcellularLocation>
</comment>
<dbReference type="GO" id="GO:0005581">
    <property type="term" value="C:collagen trimer"/>
    <property type="evidence" value="ECO:0007669"/>
    <property type="project" value="UniProtKB-KW"/>
</dbReference>
<dbReference type="InterPro" id="IPR002181">
    <property type="entry name" value="Fibrinogen_a/b/g_C_dom"/>
</dbReference>
<evidence type="ECO:0000313" key="10">
    <source>
        <dbReference type="Proteomes" id="UP001066276"/>
    </source>
</evidence>
<evidence type="ECO:0000256" key="3">
    <source>
        <dbReference type="ARBA" id="ARBA00022588"/>
    </source>
</evidence>